<dbReference type="Proteomes" id="UP001595839">
    <property type="component" value="Unassembled WGS sequence"/>
</dbReference>
<reference evidence="4" key="1">
    <citation type="journal article" date="2019" name="Int. J. Syst. Evol. Microbiol.">
        <title>The Global Catalogue of Microorganisms (GCM) 10K type strain sequencing project: providing services to taxonomists for standard genome sequencing and annotation.</title>
        <authorList>
            <consortium name="The Broad Institute Genomics Platform"/>
            <consortium name="The Broad Institute Genome Sequencing Center for Infectious Disease"/>
            <person name="Wu L."/>
            <person name="Ma J."/>
        </authorList>
    </citation>
    <scope>NUCLEOTIDE SEQUENCE [LARGE SCALE GENOMIC DNA]</scope>
    <source>
        <strain evidence="4">CGMCC 4.7177</strain>
    </source>
</reference>
<dbReference type="PROSITE" id="PS51257">
    <property type="entry name" value="PROKAR_LIPOPROTEIN"/>
    <property type="match status" value="1"/>
</dbReference>
<dbReference type="EMBL" id="JBHSFK010000028">
    <property type="protein sequence ID" value="MFC4504724.1"/>
    <property type="molecule type" value="Genomic_DNA"/>
</dbReference>
<evidence type="ECO:0000313" key="4">
    <source>
        <dbReference type="Proteomes" id="UP001595839"/>
    </source>
</evidence>
<feature type="compositionally biased region" description="Basic residues" evidence="1">
    <location>
        <begin position="98"/>
        <end position="114"/>
    </location>
</feature>
<gene>
    <name evidence="3" type="ORF">ACFPIH_35330</name>
</gene>
<evidence type="ECO:0000256" key="2">
    <source>
        <dbReference type="SAM" id="SignalP"/>
    </source>
</evidence>
<feature type="compositionally biased region" description="Basic and acidic residues" evidence="1">
    <location>
        <begin position="115"/>
        <end position="124"/>
    </location>
</feature>
<name>A0ABV9AY11_9ACTN</name>
<protein>
    <recommendedName>
        <fullName evidence="5">Lipoprotein</fullName>
    </recommendedName>
</protein>
<keyword evidence="4" id="KW-1185">Reference proteome</keyword>
<feature type="signal peptide" evidence="2">
    <location>
        <begin position="1"/>
        <end position="26"/>
    </location>
</feature>
<evidence type="ECO:0000313" key="3">
    <source>
        <dbReference type="EMBL" id="MFC4504724.1"/>
    </source>
</evidence>
<accession>A0ABV9AY11</accession>
<evidence type="ECO:0000256" key="1">
    <source>
        <dbReference type="SAM" id="MobiDB-lite"/>
    </source>
</evidence>
<sequence>MHRSTTTTATLLVTVALSALSGCVTVQRPPAPGPAPAVPSQPSVPRPEGRAETQVVQAPAREALEMVEPSRKPEATTLRERRQRPTVAAAPAEPQRTARSHPQQHHPTRPHPHHPRPDRPEPRRHTPAPRVEVPDVEAEIRRNTDVCALGRQYGAWRGDSPESVICEQTYGR</sequence>
<feature type="compositionally biased region" description="Basic and acidic residues" evidence="1">
    <location>
        <begin position="62"/>
        <end position="80"/>
    </location>
</feature>
<comment type="caution">
    <text evidence="3">The sequence shown here is derived from an EMBL/GenBank/DDBJ whole genome shotgun (WGS) entry which is preliminary data.</text>
</comment>
<proteinExistence type="predicted"/>
<keyword evidence="2" id="KW-0732">Signal</keyword>
<feature type="region of interest" description="Disordered" evidence="1">
    <location>
        <begin position="26"/>
        <end position="137"/>
    </location>
</feature>
<feature type="chain" id="PRO_5047381802" description="Lipoprotein" evidence="2">
    <location>
        <begin position="27"/>
        <end position="172"/>
    </location>
</feature>
<organism evidence="3 4">
    <name type="scientific">Streptomyces vulcanius</name>
    <dbReference type="NCBI Taxonomy" id="1441876"/>
    <lineage>
        <taxon>Bacteria</taxon>
        <taxon>Bacillati</taxon>
        <taxon>Actinomycetota</taxon>
        <taxon>Actinomycetes</taxon>
        <taxon>Kitasatosporales</taxon>
        <taxon>Streptomycetaceae</taxon>
        <taxon>Streptomyces</taxon>
    </lineage>
</organism>
<evidence type="ECO:0008006" key="5">
    <source>
        <dbReference type="Google" id="ProtNLM"/>
    </source>
</evidence>
<feature type="compositionally biased region" description="Pro residues" evidence="1">
    <location>
        <begin position="29"/>
        <end position="45"/>
    </location>
</feature>
<dbReference type="RefSeq" id="WP_381181661.1">
    <property type="nucleotide sequence ID" value="NZ_JBHSFK010000028.1"/>
</dbReference>